<dbReference type="NCBIfam" id="TIGR00507">
    <property type="entry name" value="aroE"/>
    <property type="match status" value="1"/>
</dbReference>
<comment type="subunit">
    <text evidence="7">Homodimer.</text>
</comment>
<comment type="catalytic activity">
    <reaction evidence="7">
        <text>shikimate + NADP(+) = 3-dehydroshikimate + NADPH + H(+)</text>
        <dbReference type="Rhea" id="RHEA:17737"/>
        <dbReference type="ChEBI" id="CHEBI:15378"/>
        <dbReference type="ChEBI" id="CHEBI:16630"/>
        <dbReference type="ChEBI" id="CHEBI:36208"/>
        <dbReference type="ChEBI" id="CHEBI:57783"/>
        <dbReference type="ChEBI" id="CHEBI:58349"/>
        <dbReference type="EC" id="1.1.1.25"/>
    </reaction>
</comment>
<dbReference type="AlphaFoldDB" id="A0A1S8N5W9"/>
<dbReference type="SUPFAM" id="SSF51735">
    <property type="entry name" value="NAD(P)-binding Rossmann-fold domains"/>
    <property type="match status" value="1"/>
</dbReference>
<feature type="binding site" evidence="7">
    <location>
        <position position="233"/>
    </location>
    <ligand>
        <name>NADP(+)</name>
        <dbReference type="ChEBI" id="CHEBI:58349"/>
    </ligand>
</feature>
<dbReference type="STRING" id="169679.CSACC_06830"/>
<dbReference type="Gene3D" id="3.40.50.720">
    <property type="entry name" value="NAD(P)-binding Rossmann-like Domain"/>
    <property type="match status" value="1"/>
</dbReference>
<dbReference type="InterPro" id="IPR036291">
    <property type="entry name" value="NAD(P)-bd_dom_sf"/>
</dbReference>
<dbReference type="RefSeq" id="WP_077865509.1">
    <property type="nucleotide sequence ID" value="NZ_LZYZ01000004.1"/>
</dbReference>
<protein>
    <recommendedName>
        <fullName evidence="2 7">Shikimate dehydrogenase (NADP(+))</fullName>
        <shortName evidence="7">SDH</shortName>
        <ecNumber evidence="2 7">1.1.1.25</ecNumber>
    </recommendedName>
</protein>
<keyword evidence="6 7" id="KW-0057">Aromatic amino acid biosynthesis</keyword>
<feature type="binding site" evidence="7">
    <location>
        <position position="212"/>
    </location>
    <ligand>
        <name>shikimate</name>
        <dbReference type="ChEBI" id="CHEBI:36208"/>
    </ligand>
</feature>
<dbReference type="GO" id="GO:0005829">
    <property type="term" value="C:cytosol"/>
    <property type="evidence" value="ECO:0007669"/>
    <property type="project" value="TreeGrafter"/>
</dbReference>
<dbReference type="GO" id="GO:0004764">
    <property type="term" value="F:shikimate 3-dehydrogenase (NADP+) activity"/>
    <property type="evidence" value="ECO:0007669"/>
    <property type="project" value="UniProtKB-UniRule"/>
</dbReference>
<sequence>MDFYGVLGHKLPHSISPQIHKKIFSLLNIEGAYKIFEVEKDDLCKFADSLRVLKIKGTNVTIPYKEDIMKYLDFISPESQKIKAINTIFFKDNKLYGYNTDYFGFGTIINKNKIEVKDKIAMVLGTGGGAKAIVTFLLDHDIKKIYLVSRTKTNVSEYEDFRVEYVTYDDIEEIKGDILINTTPVGMYPNIGVSAVNEEVINNFSALIDIIYNPRKTKFLEIGEKLNKKVCGGLEMLVGQAVKSEEIWQETSISGEVMDEVYQCINEQFGHMKENNKSKMP</sequence>
<feature type="binding site" evidence="7">
    <location>
        <position position="86"/>
    </location>
    <ligand>
        <name>shikimate</name>
        <dbReference type="ChEBI" id="CHEBI:36208"/>
    </ligand>
</feature>
<evidence type="ECO:0000313" key="9">
    <source>
        <dbReference type="EMBL" id="OOM11825.1"/>
    </source>
</evidence>
<dbReference type="PANTHER" id="PTHR21089:SF1">
    <property type="entry name" value="BIFUNCTIONAL 3-DEHYDROQUINATE DEHYDRATASE_SHIKIMATE DEHYDROGENASE, CHLOROPLASTIC"/>
    <property type="match status" value="1"/>
</dbReference>
<comment type="caution">
    <text evidence="7">Lacks conserved residue(s) required for the propagation of feature annotation.</text>
</comment>
<evidence type="ECO:0000256" key="1">
    <source>
        <dbReference type="ARBA" id="ARBA00004871"/>
    </source>
</evidence>
<evidence type="ECO:0000256" key="6">
    <source>
        <dbReference type="ARBA" id="ARBA00023141"/>
    </source>
</evidence>
<dbReference type="InterPro" id="IPR011342">
    <property type="entry name" value="Shikimate_DH"/>
</dbReference>
<dbReference type="GO" id="GO:0009073">
    <property type="term" value="P:aromatic amino acid family biosynthetic process"/>
    <property type="evidence" value="ECO:0007669"/>
    <property type="project" value="UniProtKB-KW"/>
</dbReference>
<keyword evidence="5 7" id="KW-0560">Oxidoreductase</keyword>
<evidence type="ECO:0000313" key="10">
    <source>
        <dbReference type="Proteomes" id="UP000191154"/>
    </source>
</evidence>
<dbReference type="UniPathway" id="UPA00053">
    <property type="reaction ID" value="UER00087"/>
</dbReference>
<dbReference type="InterPro" id="IPR022893">
    <property type="entry name" value="Shikimate_DH_fam"/>
</dbReference>
<feature type="binding site" evidence="7">
    <location>
        <position position="210"/>
    </location>
    <ligand>
        <name>NADP(+)</name>
        <dbReference type="ChEBI" id="CHEBI:58349"/>
    </ligand>
</feature>
<dbReference type="SUPFAM" id="SSF53223">
    <property type="entry name" value="Aminoacid dehydrogenase-like, N-terminal domain"/>
    <property type="match status" value="1"/>
</dbReference>
<dbReference type="GO" id="GO:0008652">
    <property type="term" value="P:amino acid biosynthetic process"/>
    <property type="evidence" value="ECO:0007669"/>
    <property type="project" value="UniProtKB-KW"/>
</dbReference>
<feature type="binding site" evidence="7">
    <location>
        <begin position="14"/>
        <end position="16"/>
    </location>
    <ligand>
        <name>shikimate</name>
        <dbReference type="ChEBI" id="CHEBI:36208"/>
    </ligand>
</feature>
<dbReference type="EMBL" id="LZYZ01000004">
    <property type="protein sequence ID" value="OOM11825.1"/>
    <property type="molecule type" value="Genomic_DNA"/>
</dbReference>
<comment type="similarity">
    <text evidence="7">Belongs to the shikimate dehydrogenase family.</text>
</comment>
<dbReference type="Pfam" id="PF08501">
    <property type="entry name" value="Shikimate_dh_N"/>
    <property type="match status" value="1"/>
</dbReference>
<dbReference type="GO" id="GO:0009423">
    <property type="term" value="P:chorismate biosynthetic process"/>
    <property type="evidence" value="ECO:0007669"/>
    <property type="project" value="UniProtKB-UniRule"/>
</dbReference>
<evidence type="ECO:0000256" key="2">
    <source>
        <dbReference type="ARBA" id="ARBA00012962"/>
    </source>
</evidence>
<reference evidence="9 10" key="1">
    <citation type="submission" date="2016-05" db="EMBL/GenBank/DDBJ databases">
        <title>Microbial solvent formation.</title>
        <authorList>
            <person name="Poehlein A."/>
            <person name="Montoya Solano J.D."/>
            <person name="Flitsch S."/>
            <person name="Krabben P."/>
            <person name="Duerre P."/>
            <person name="Daniel R."/>
        </authorList>
    </citation>
    <scope>NUCLEOTIDE SEQUENCE [LARGE SCALE GENOMIC DNA]</scope>
    <source>
        <strain evidence="9 10">L1-8</strain>
    </source>
</reference>
<feature type="binding site" evidence="7">
    <location>
        <position position="61"/>
    </location>
    <ligand>
        <name>shikimate</name>
        <dbReference type="ChEBI" id="CHEBI:36208"/>
    </ligand>
</feature>
<dbReference type="PANTHER" id="PTHR21089">
    <property type="entry name" value="SHIKIMATE DEHYDROGENASE"/>
    <property type="match status" value="1"/>
</dbReference>
<evidence type="ECO:0000256" key="7">
    <source>
        <dbReference type="HAMAP-Rule" id="MF_00222"/>
    </source>
</evidence>
<evidence type="ECO:0000259" key="8">
    <source>
        <dbReference type="Pfam" id="PF08501"/>
    </source>
</evidence>
<dbReference type="GO" id="GO:0050661">
    <property type="term" value="F:NADP binding"/>
    <property type="evidence" value="ECO:0007669"/>
    <property type="project" value="InterPro"/>
</dbReference>
<dbReference type="HAMAP" id="MF_00222">
    <property type="entry name" value="Shikimate_DH_AroE"/>
    <property type="match status" value="1"/>
</dbReference>
<comment type="pathway">
    <text evidence="1 7">Metabolic intermediate biosynthesis; chorismate biosynthesis; chorismate from D-erythrose 4-phosphate and phosphoenolpyruvate: step 4/7.</text>
</comment>
<gene>
    <name evidence="9" type="primary">aroE_3</name>
    <name evidence="7" type="synonym">aroE</name>
    <name evidence="9" type="ORF">CLOSAC_22520</name>
</gene>
<feature type="active site" description="Proton acceptor" evidence="7">
    <location>
        <position position="65"/>
    </location>
</feature>
<accession>A0A1S8N5W9</accession>
<organism evidence="9 10">
    <name type="scientific">Clostridium saccharobutylicum</name>
    <dbReference type="NCBI Taxonomy" id="169679"/>
    <lineage>
        <taxon>Bacteria</taxon>
        <taxon>Bacillati</taxon>
        <taxon>Bacillota</taxon>
        <taxon>Clostridia</taxon>
        <taxon>Eubacteriales</taxon>
        <taxon>Clostridiaceae</taxon>
        <taxon>Clostridium</taxon>
    </lineage>
</organism>
<evidence type="ECO:0000256" key="4">
    <source>
        <dbReference type="ARBA" id="ARBA00022857"/>
    </source>
</evidence>
<dbReference type="InterPro" id="IPR046346">
    <property type="entry name" value="Aminoacid_DH-like_N_sf"/>
</dbReference>
<keyword evidence="3 7" id="KW-0028">Amino-acid biosynthesis</keyword>
<evidence type="ECO:0000256" key="3">
    <source>
        <dbReference type="ARBA" id="ARBA00022605"/>
    </source>
</evidence>
<name>A0A1S8N5W9_CLOSA</name>
<comment type="function">
    <text evidence="7">Involved in the biosynthesis of the chorismate, which leads to the biosynthesis of aromatic amino acids. Catalyzes the reversible NADPH linked reduction of 3-dehydroshikimate (DHSA) to yield shikimate (SA).</text>
</comment>
<dbReference type="GO" id="GO:0019632">
    <property type="term" value="P:shikimate metabolic process"/>
    <property type="evidence" value="ECO:0007669"/>
    <property type="project" value="InterPro"/>
</dbReference>
<comment type="caution">
    <text evidence="9">The sequence shown here is derived from an EMBL/GenBank/DDBJ whole genome shotgun (WGS) entry which is preliminary data.</text>
</comment>
<dbReference type="InterPro" id="IPR013708">
    <property type="entry name" value="Shikimate_DH-bd_N"/>
</dbReference>
<dbReference type="Gene3D" id="3.40.50.10860">
    <property type="entry name" value="Leucine Dehydrogenase, chain A, domain 1"/>
    <property type="match status" value="1"/>
</dbReference>
<dbReference type="Proteomes" id="UP000191154">
    <property type="component" value="Unassembled WGS sequence"/>
</dbReference>
<evidence type="ECO:0000256" key="5">
    <source>
        <dbReference type="ARBA" id="ARBA00023002"/>
    </source>
</evidence>
<proteinExistence type="inferred from homology"/>
<feature type="binding site" evidence="7">
    <location>
        <position position="240"/>
    </location>
    <ligand>
        <name>shikimate</name>
        <dbReference type="ChEBI" id="CHEBI:36208"/>
    </ligand>
</feature>
<feature type="domain" description="Shikimate dehydrogenase substrate binding N-terminal" evidence="8">
    <location>
        <begin position="6"/>
        <end position="88"/>
    </location>
</feature>
<dbReference type="CDD" id="cd01065">
    <property type="entry name" value="NAD_bind_Shikimate_DH"/>
    <property type="match status" value="1"/>
</dbReference>
<keyword evidence="4 7" id="KW-0521">NADP</keyword>
<dbReference type="EC" id="1.1.1.25" evidence="2 7"/>
<feature type="binding site" evidence="7">
    <location>
        <position position="101"/>
    </location>
    <ligand>
        <name>shikimate</name>
        <dbReference type="ChEBI" id="CHEBI:36208"/>
    </ligand>
</feature>